<dbReference type="STRING" id="1437425.CSEC_0797"/>
<evidence type="ECO:0000313" key="3">
    <source>
        <dbReference type="EMBL" id="CDR33626.1"/>
    </source>
</evidence>
<dbReference type="eggNOG" id="ENOG5032WGN">
    <property type="taxonomic scope" value="Bacteria"/>
</dbReference>
<dbReference type="Proteomes" id="UP000031552">
    <property type="component" value="Unassembled WGS sequence"/>
</dbReference>
<evidence type="ECO:0008006" key="5">
    <source>
        <dbReference type="Google" id="ProtNLM"/>
    </source>
</evidence>
<evidence type="ECO:0000256" key="1">
    <source>
        <dbReference type="SAM" id="MobiDB-lite"/>
    </source>
</evidence>
<accession>A0A090CYN6</accession>
<feature type="signal peptide" evidence="2">
    <location>
        <begin position="1"/>
        <end position="23"/>
    </location>
</feature>
<keyword evidence="2" id="KW-0732">Signal</keyword>
<feature type="compositionally biased region" description="Polar residues" evidence="1">
    <location>
        <begin position="47"/>
        <end position="68"/>
    </location>
</feature>
<dbReference type="OrthoDB" id="21459at2"/>
<feature type="region of interest" description="Disordered" evidence="1">
    <location>
        <begin position="29"/>
        <end position="68"/>
    </location>
</feature>
<protein>
    <recommendedName>
        <fullName evidence="5">Secreted protein</fullName>
    </recommendedName>
</protein>
<sequence>MISKRFQSFLLLSSLLISKPVFCEMPQRINFSTPSSSNSKTTNQPSGRNTNPGNMSNPGNAGTNNSSLNKFRDKYAQLKNQSVDDGTITQMASSESDLIPYAFPGIVGFKDGRLVGSDHLLNLSDHISVFAEISLPDNQKAPVTAKEIEERVREIFQKNNIVPRSDASAGKPNLPFFHILVFVFSIPEGYIYNVSGRLFEEVTLPRINLPDGLTMQAITWDREGLRASSKQTFKDELFESVDETVNSFIERFKFFSNIKATQQNN</sequence>
<reference evidence="3" key="1">
    <citation type="submission" date="2013-12" db="EMBL/GenBank/DDBJ databases">
        <authorList>
            <person name="Linke B."/>
        </authorList>
    </citation>
    <scope>NUCLEOTIDE SEQUENCE [LARGE SCALE GENOMIC DNA]</scope>
    <source>
        <strain evidence="3">CRIB-18</strain>
    </source>
</reference>
<comment type="caution">
    <text evidence="3">The sequence shown here is derived from an EMBL/GenBank/DDBJ whole genome shotgun (WGS) entry which is preliminary data.</text>
</comment>
<organism evidence="3 4">
    <name type="scientific">Candidatus Criblamydia sequanensis CRIB-18</name>
    <dbReference type="NCBI Taxonomy" id="1437425"/>
    <lineage>
        <taxon>Bacteria</taxon>
        <taxon>Pseudomonadati</taxon>
        <taxon>Chlamydiota</taxon>
        <taxon>Chlamydiia</taxon>
        <taxon>Parachlamydiales</taxon>
        <taxon>Candidatus Criblamydiaceae</taxon>
        <taxon>Candidatus Criblamydia</taxon>
    </lineage>
</organism>
<evidence type="ECO:0000313" key="4">
    <source>
        <dbReference type="Proteomes" id="UP000031552"/>
    </source>
</evidence>
<dbReference type="EMBL" id="CCEJ010000003">
    <property type="protein sequence ID" value="CDR33626.1"/>
    <property type="molecule type" value="Genomic_DNA"/>
</dbReference>
<proteinExistence type="predicted"/>
<reference evidence="3" key="2">
    <citation type="submission" date="2014-09" db="EMBL/GenBank/DDBJ databases">
        <title>Criblamydia sequanensis harbors a mega-plasmid encoding arsenite resistance.</title>
        <authorList>
            <person name="Bertelli C."/>
            <person name="Goesmann A."/>
            <person name="Greub G."/>
        </authorList>
    </citation>
    <scope>NUCLEOTIDE SEQUENCE [LARGE SCALE GENOMIC DNA]</scope>
    <source>
        <strain evidence="3">CRIB-18</strain>
    </source>
</reference>
<gene>
    <name evidence="3" type="ORF">CSEC_0797</name>
</gene>
<evidence type="ECO:0000256" key="2">
    <source>
        <dbReference type="SAM" id="SignalP"/>
    </source>
</evidence>
<feature type="compositionally biased region" description="Low complexity" evidence="1">
    <location>
        <begin position="32"/>
        <end position="46"/>
    </location>
</feature>
<dbReference type="AlphaFoldDB" id="A0A090CYN6"/>
<feature type="chain" id="PRO_5001853608" description="Secreted protein" evidence="2">
    <location>
        <begin position="24"/>
        <end position="265"/>
    </location>
</feature>
<dbReference type="RefSeq" id="WP_154017619.1">
    <property type="nucleotide sequence ID" value="NZ_CCEJ010000003.1"/>
</dbReference>
<keyword evidence="4" id="KW-1185">Reference proteome</keyword>
<name>A0A090CYN6_9BACT</name>